<proteinExistence type="predicted"/>
<evidence type="ECO:0000313" key="8">
    <source>
        <dbReference type="EMBL" id="ADM10749.1"/>
    </source>
</evidence>
<dbReference type="InterPro" id="IPR024320">
    <property type="entry name" value="LPG_synthase_C"/>
</dbReference>
<dbReference type="GO" id="GO:0055091">
    <property type="term" value="P:phospholipid homeostasis"/>
    <property type="evidence" value="ECO:0007669"/>
    <property type="project" value="TreeGrafter"/>
</dbReference>
<dbReference type="KEGG" id="pbr:PB2503_13559"/>
<dbReference type="PANTHER" id="PTHR34697:SF2">
    <property type="entry name" value="PHOSPHATIDYLGLYCEROL LYSYLTRANSFERASE"/>
    <property type="match status" value="1"/>
</dbReference>
<evidence type="ECO:0000256" key="5">
    <source>
        <dbReference type="ARBA" id="ARBA00023136"/>
    </source>
</evidence>
<feature type="transmembrane region" description="Helical" evidence="6">
    <location>
        <begin position="103"/>
        <end position="122"/>
    </location>
</feature>
<dbReference type="Pfam" id="PF09924">
    <property type="entry name" value="LPG_synthase_C"/>
    <property type="match status" value="1"/>
</dbReference>
<dbReference type="Proteomes" id="UP000001302">
    <property type="component" value="Chromosome"/>
</dbReference>
<keyword evidence="4 6" id="KW-1133">Transmembrane helix</keyword>
<dbReference type="eggNOG" id="COG2898">
    <property type="taxonomic scope" value="Bacteria"/>
</dbReference>
<feature type="domain" description="Phosphatidylglycerol lysyltransferase C-terminal" evidence="7">
    <location>
        <begin position="241"/>
        <end position="534"/>
    </location>
</feature>
<dbReference type="AlphaFoldDB" id="E0THF7"/>
<dbReference type="HOGENOM" id="CLU_008255_7_2_5"/>
<evidence type="ECO:0000259" key="7">
    <source>
        <dbReference type="Pfam" id="PF09924"/>
    </source>
</evidence>
<comment type="subcellular location">
    <subcellularLocation>
        <location evidence="1">Cell membrane</location>
        <topology evidence="1">Multi-pass membrane protein</topology>
    </subcellularLocation>
</comment>
<feature type="transmembrane region" description="Helical" evidence="6">
    <location>
        <begin position="128"/>
        <end position="147"/>
    </location>
</feature>
<feature type="transmembrane region" description="Helical" evidence="6">
    <location>
        <begin position="26"/>
        <end position="55"/>
    </location>
</feature>
<evidence type="ECO:0000313" key="9">
    <source>
        <dbReference type="Proteomes" id="UP000001302"/>
    </source>
</evidence>
<dbReference type="OrthoDB" id="145485at2"/>
<evidence type="ECO:0000256" key="3">
    <source>
        <dbReference type="ARBA" id="ARBA00022692"/>
    </source>
</evidence>
<dbReference type="InterPro" id="IPR016181">
    <property type="entry name" value="Acyl_CoA_acyltransferase"/>
</dbReference>
<evidence type="ECO:0000256" key="1">
    <source>
        <dbReference type="ARBA" id="ARBA00004651"/>
    </source>
</evidence>
<feature type="transmembrane region" description="Helical" evidence="6">
    <location>
        <begin position="67"/>
        <end position="91"/>
    </location>
</feature>
<sequence>MRWGVAAVTRVQQWAIGLGLGRVPGIFAGAVIVLAPPLFALLVFAIGVIMLWSLAVPSLPPDLETTAGILTITAINTTHFFASVVGVLLLLVAAGLRRRSRMAWGLAVGVLAASILVDVVRRAPTVEIVSLCVITAALVASRGAFYRRGNVRAVLMERGWMAAAVAAFGTFIALGLIMFDDVPYTDELWWRFVLEDAGAPRFLRAAAGGAVVLMIAIVWRIMTPAPMSRTPPPVEAAPLRTALEQGNYGHPDAHLAWLGDKHLFWSETGRTFLQYGVKGRRLIVMGEPYGHSAEVLGLLRDFRDFADRNGMSLAFYSVGRDLLPMLIELGLIIQKMGETALMPLVDFSLDGSARKSLRQSHRRSLRDGLRFRIVPVEEVPALLPDLRGISDEWLSQHEGEEKTFSLGRFDERYLSCFPMAVVEGPEGPLAFANIWTTAGRRSLAPDLMRYTERSPRGTMDFLFIEMALWGKEQGFQVLDLGMAPLSGLEEDRLAPLLSQVGAFAYEHGERFYGFHGLRTYKDKFDPQWEPLYLAAPNRLSLPLALADVALLTSGGLRGVIGGR</sequence>
<dbReference type="GO" id="GO:0005886">
    <property type="term" value="C:plasma membrane"/>
    <property type="evidence" value="ECO:0007669"/>
    <property type="project" value="UniProtKB-SubCell"/>
</dbReference>
<dbReference type="RefSeq" id="WP_013301723.1">
    <property type="nucleotide sequence ID" value="NC_014414.1"/>
</dbReference>
<dbReference type="PANTHER" id="PTHR34697">
    <property type="entry name" value="PHOSPHATIDYLGLYCEROL LYSYLTRANSFERASE"/>
    <property type="match status" value="1"/>
</dbReference>
<evidence type="ECO:0000256" key="6">
    <source>
        <dbReference type="SAM" id="Phobius"/>
    </source>
</evidence>
<dbReference type="SUPFAM" id="SSF55729">
    <property type="entry name" value="Acyl-CoA N-acyltransferases (Nat)"/>
    <property type="match status" value="1"/>
</dbReference>
<dbReference type="GO" id="GO:0016755">
    <property type="term" value="F:aminoacyltransferase activity"/>
    <property type="evidence" value="ECO:0007669"/>
    <property type="project" value="TreeGrafter"/>
</dbReference>
<accession>E0THF7</accession>
<name>E0THF7_PARBH</name>
<reference evidence="8 9" key="2">
    <citation type="journal article" date="2011" name="J. Bacteriol.">
        <title>Complete genome sequence of strain HTCC2503T of Parvularcula bermudensis, the type species of the order "Parvularculales" in the class Alphaproteobacteria.</title>
        <authorList>
            <person name="Oh H.M."/>
            <person name="Kang I."/>
            <person name="Vergin K.L."/>
            <person name="Kang D."/>
            <person name="Rhee K.H."/>
            <person name="Giovannoni S.J."/>
            <person name="Cho J.C."/>
        </authorList>
    </citation>
    <scope>NUCLEOTIDE SEQUENCE [LARGE SCALE GENOMIC DNA]</scope>
    <source>
        <strain evidence="9">ATCC BAA-594 / HTCC2503 / KCTC 12087</strain>
    </source>
</reference>
<gene>
    <name evidence="8" type="ordered locus">PB2503_13559</name>
</gene>
<evidence type="ECO:0000256" key="2">
    <source>
        <dbReference type="ARBA" id="ARBA00022475"/>
    </source>
</evidence>
<evidence type="ECO:0000256" key="4">
    <source>
        <dbReference type="ARBA" id="ARBA00022989"/>
    </source>
</evidence>
<feature type="transmembrane region" description="Helical" evidence="6">
    <location>
        <begin position="159"/>
        <end position="179"/>
    </location>
</feature>
<dbReference type="STRING" id="314260.PB2503_13559"/>
<keyword evidence="9" id="KW-1185">Reference proteome</keyword>
<reference evidence="9" key="1">
    <citation type="submission" date="2010-08" db="EMBL/GenBank/DDBJ databases">
        <title>Genome sequence of Parvularcula bermudensis HTCC2503.</title>
        <authorList>
            <person name="Kang D.-M."/>
            <person name="Oh H.-M."/>
            <person name="Cho J.-C."/>
        </authorList>
    </citation>
    <scope>NUCLEOTIDE SEQUENCE [LARGE SCALE GENOMIC DNA]</scope>
    <source>
        <strain evidence="9">ATCC BAA-594 / HTCC2503 / KCTC 12087</strain>
    </source>
</reference>
<protein>
    <recommendedName>
        <fullName evidence="7">Phosphatidylglycerol lysyltransferase C-terminal domain-containing protein</fullName>
    </recommendedName>
</protein>
<feature type="transmembrane region" description="Helical" evidence="6">
    <location>
        <begin position="199"/>
        <end position="219"/>
    </location>
</feature>
<dbReference type="InterPro" id="IPR051211">
    <property type="entry name" value="PG_lysyltransferase"/>
</dbReference>
<keyword evidence="2" id="KW-1003">Cell membrane</keyword>
<organism evidence="8 9">
    <name type="scientific">Parvularcula bermudensis (strain ATCC BAA-594 / HTCC2503 / KCTC 12087)</name>
    <dbReference type="NCBI Taxonomy" id="314260"/>
    <lineage>
        <taxon>Bacteria</taxon>
        <taxon>Pseudomonadati</taxon>
        <taxon>Pseudomonadota</taxon>
        <taxon>Alphaproteobacteria</taxon>
        <taxon>Parvularculales</taxon>
        <taxon>Parvularculaceae</taxon>
        <taxon>Parvularcula</taxon>
    </lineage>
</organism>
<keyword evidence="5 6" id="KW-0472">Membrane</keyword>
<keyword evidence="3 6" id="KW-0812">Transmembrane</keyword>
<dbReference type="EMBL" id="CP002156">
    <property type="protein sequence ID" value="ADM10749.1"/>
    <property type="molecule type" value="Genomic_DNA"/>
</dbReference>